<dbReference type="EMBL" id="JAHRIO010010110">
    <property type="protein sequence ID" value="MEQ2160795.1"/>
    <property type="molecule type" value="Genomic_DNA"/>
</dbReference>
<sequence>SCTFSHSFVTLCYSTTYLFPLKQGRNCPGGGRWPTHTVVHLLALVHTGSPFHF</sequence>
<dbReference type="Proteomes" id="UP001476798">
    <property type="component" value="Unassembled WGS sequence"/>
</dbReference>
<gene>
    <name evidence="1" type="ORF">GOODEAATRI_003041</name>
</gene>
<organism evidence="1 2">
    <name type="scientific">Goodea atripinnis</name>
    <dbReference type="NCBI Taxonomy" id="208336"/>
    <lineage>
        <taxon>Eukaryota</taxon>
        <taxon>Metazoa</taxon>
        <taxon>Chordata</taxon>
        <taxon>Craniata</taxon>
        <taxon>Vertebrata</taxon>
        <taxon>Euteleostomi</taxon>
        <taxon>Actinopterygii</taxon>
        <taxon>Neopterygii</taxon>
        <taxon>Teleostei</taxon>
        <taxon>Neoteleostei</taxon>
        <taxon>Acanthomorphata</taxon>
        <taxon>Ovalentaria</taxon>
        <taxon>Atherinomorphae</taxon>
        <taxon>Cyprinodontiformes</taxon>
        <taxon>Goodeidae</taxon>
        <taxon>Goodea</taxon>
    </lineage>
</organism>
<accession>A0ABV0MNX1</accession>
<reference evidence="1 2" key="1">
    <citation type="submission" date="2021-06" db="EMBL/GenBank/DDBJ databases">
        <authorList>
            <person name="Palmer J.M."/>
        </authorList>
    </citation>
    <scope>NUCLEOTIDE SEQUENCE [LARGE SCALE GENOMIC DNA]</scope>
    <source>
        <strain evidence="1 2">GA_2019</strain>
        <tissue evidence="1">Muscle</tissue>
    </source>
</reference>
<keyword evidence="2" id="KW-1185">Reference proteome</keyword>
<evidence type="ECO:0000313" key="2">
    <source>
        <dbReference type="Proteomes" id="UP001476798"/>
    </source>
</evidence>
<protein>
    <submittedName>
        <fullName evidence="1">Uncharacterized protein</fullName>
    </submittedName>
</protein>
<feature type="non-terminal residue" evidence="1">
    <location>
        <position position="1"/>
    </location>
</feature>
<name>A0ABV0MNX1_9TELE</name>
<proteinExistence type="predicted"/>
<evidence type="ECO:0000313" key="1">
    <source>
        <dbReference type="EMBL" id="MEQ2160795.1"/>
    </source>
</evidence>
<comment type="caution">
    <text evidence="1">The sequence shown here is derived from an EMBL/GenBank/DDBJ whole genome shotgun (WGS) entry which is preliminary data.</text>
</comment>